<comment type="similarity">
    <text evidence="1">Belongs to the flavin-dependent halogenase family.</text>
</comment>
<gene>
    <name evidence="7" type="ORF">BOTBODRAFT_300218</name>
</gene>
<dbReference type="EMBL" id="KL198034">
    <property type="protein sequence ID" value="KDQ15003.1"/>
    <property type="molecule type" value="Genomic_DNA"/>
</dbReference>
<proteinExistence type="inferred from homology"/>
<dbReference type="InParanoid" id="A0A067MGT9"/>
<dbReference type="SUPFAM" id="SSF51905">
    <property type="entry name" value="FAD/NAD(P)-binding domain"/>
    <property type="match status" value="1"/>
</dbReference>
<evidence type="ECO:0000256" key="2">
    <source>
        <dbReference type="ARBA" id="ARBA00022630"/>
    </source>
</evidence>
<evidence type="ECO:0000256" key="3">
    <source>
        <dbReference type="ARBA" id="ARBA00022827"/>
    </source>
</evidence>
<accession>A0A067MGT9</accession>
<sequence>MSAAVPQKTQVLVIGGGPGGSYAASALVREGHEVVLLESAKFPRYHIGESMLPSMRHFLRFIDLEDEFEAHGFAIKPGAAAKFTAHKKEGYTDFVEKGQTKGTWNVIRSEADEIMLRYAGRQGANIIEETKVTSINFAGDPAESRPISAEWKNVQGQTGTIEFEWLVDASGRDGIMSTKYLKNRRFNEAFKNVAFWGYYTGTGKYEPGTHRENAPFFEALNDESGWAWFIPLHNGTTSVGVVMNQEVYTQKRKSEKATRPSLQEHYEGQLAEWAPTIMRLIGEGKIKTNVEGPTVKMASDYSYNAPSYAGDHYRIAGDAGAFIDPFFSSGVHLAILGALAAATSICAEIRGQCKSADAEKWHTDKINVSYTRWLLVVMSAYKQMRASNEPVLADVDEESFDRAFDFFRPIIQGSSDYGKSLTRDELNKAIDFCGAIFHEFKPEDIDAAVERAGPAVLEGNAIPGAAPAAVDPEDEKAQEVLKLLSASKHVMTKEQDHGLHVFGADAVNGLKVILERGNLGLYRVDSE</sequence>
<dbReference type="Gene3D" id="3.50.50.60">
    <property type="entry name" value="FAD/NAD(P)-binding domain"/>
    <property type="match status" value="1"/>
</dbReference>
<dbReference type="SMR" id="A0A067MGT9"/>
<keyword evidence="4" id="KW-0560">Oxidoreductase</keyword>
<organism evidence="7 8">
    <name type="scientific">Botryobasidium botryosum (strain FD-172 SS1)</name>
    <dbReference type="NCBI Taxonomy" id="930990"/>
    <lineage>
        <taxon>Eukaryota</taxon>
        <taxon>Fungi</taxon>
        <taxon>Dikarya</taxon>
        <taxon>Basidiomycota</taxon>
        <taxon>Agaricomycotina</taxon>
        <taxon>Agaricomycetes</taxon>
        <taxon>Cantharellales</taxon>
        <taxon>Botryobasidiaceae</taxon>
        <taxon>Botryobasidium</taxon>
    </lineage>
</organism>
<comment type="catalytic activity">
    <reaction evidence="5">
        <text>melleolide F + FADH2 + chloride + O2 = 6'-chloromelleolide F + FAD + 2 H2O + H(+)</text>
        <dbReference type="Rhea" id="RHEA:67160"/>
        <dbReference type="ChEBI" id="CHEBI:15377"/>
        <dbReference type="ChEBI" id="CHEBI:15378"/>
        <dbReference type="ChEBI" id="CHEBI:15379"/>
        <dbReference type="ChEBI" id="CHEBI:17996"/>
        <dbReference type="ChEBI" id="CHEBI:57692"/>
        <dbReference type="ChEBI" id="CHEBI:58307"/>
        <dbReference type="ChEBI" id="CHEBI:167712"/>
        <dbReference type="ChEBI" id="CHEBI:167713"/>
    </reaction>
    <physiologicalReaction direction="left-to-right" evidence="5">
        <dbReference type="Rhea" id="RHEA:67161"/>
    </physiologicalReaction>
</comment>
<dbReference type="PANTHER" id="PTHR43747">
    <property type="entry name" value="FAD-BINDING PROTEIN"/>
    <property type="match status" value="1"/>
</dbReference>
<evidence type="ECO:0000256" key="1">
    <source>
        <dbReference type="ARBA" id="ARBA00005706"/>
    </source>
</evidence>
<name>A0A067MGT9_BOTB1</name>
<dbReference type="InterPro" id="IPR002938">
    <property type="entry name" value="FAD-bd"/>
</dbReference>
<feature type="domain" description="FAD-binding" evidence="6">
    <location>
        <begin position="8"/>
        <end position="363"/>
    </location>
</feature>
<dbReference type="InterPro" id="IPR036188">
    <property type="entry name" value="FAD/NAD-bd_sf"/>
</dbReference>
<evidence type="ECO:0000313" key="8">
    <source>
        <dbReference type="Proteomes" id="UP000027195"/>
    </source>
</evidence>
<reference evidence="8" key="1">
    <citation type="journal article" date="2014" name="Proc. Natl. Acad. Sci. U.S.A.">
        <title>Extensive sampling of basidiomycete genomes demonstrates inadequacy of the white-rot/brown-rot paradigm for wood decay fungi.</title>
        <authorList>
            <person name="Riley R."/>
            <person name="Salamov A.A."/>
            <person name="Brown D.W."/>
            <person name="Nagy L.G."/>
            <person name="Floudas D."/>
            <person name="Held B.W."/>
            <person name="Levasseur A."/>
            <person name="Lombard V."/>
            <person name="Morin E."/>
            <person name="Otillar R."/>
            <person name="Lindquist E.A."/>
            <person name="Sun H."/>
            <person name="LaButti K.M."/>
            <person name="Schmutz J."/>
            <person name="Jabbour D."/>
            <person name="Luo H."/>
            <person name="Baker S.E."/>
            <person name="Pisabarro A.G."/>
            <person name="Walton J.D."/>
            <person name="Blanchette R.A."/>
            <person name="Henrissat B."/>
            <person name="Martin F."/>
            <person name="Cullen D."/>
            <person name="Hibbett D.S."/>
            <person name="Grigoriev I.V."/>
        </authorList>
    </citation>
    <scope>NUCLEOTIDE SEQUENCE [LARGE SCALE GENOMIC DNA]</scope>
    <source>
        <strain evidence="8">FD-172 SS1</strain>
    </source>
</reference>
<keyword evidence="2" id="KW-0285">Flavoprotein</keyword>
<dbReference type="AlphaFoldDB" id="A0A067MGT9"/>
<dbReference type="OrthoDB" id="3340390at2759"/>
<dbReference type="STRING" id="930990.A0A067MGT9"/>
<evidence type="ECO:0000313" key="7">
    <source>
        <dbReference type="EMBL" id="KDQ15003.1"/>
    </source>
</evidence>
<dbReference type="GO" id="GO:0140907">
    <property type="term" value="F:flavin-dependent halogenase activity"/>
    <property type="evidence" value="ECO:0007669"/>
    <property type="project" value="UniProtKB-ARBA"/>
</dbReference>
<dbReference type="GO" id="GO:0044550">
    <property type="term" value="P:secondary metabolite biosynthetic process"/>
    <property type="evidence" value="ECO:0007669"/>
    <property type="project" value="UniProtKB-ARBA"/>
</dbReference>
<keyword evidence="8" id="KW-1185">Reference proteome</keyword>
<keyword evidence="3" id="KW-0274">FAD</keyword>
<dbReference type="PANTHER" id="PTHR43747:SF5">
    <property type="entry name" value="FAD-BINDING DOMAIN-CONTAINING PROTEIN"/>
    <property type="match status" value="1"/>
</dbReference>
<evidence type="ECO:0000259" key="6">
    <source>
        <dbReference type="Pfam" id="PF01494"/>
    </source>
</evidence>
<dbReference type="GO" id="GO:0071949">
    <property type="term" value="F:FAD binding"/>
    <property type="evidence" value="ECO:0007669"/>
    <property type="project" value="InterPro"/>
</dbReference>
<dbReference type="InterPro" id="IPR050816">
    <property type="entry name" value="Flavin-dep_Halogenase_NPB"/>
</dbReference>
<evidence type="ECO:0000256" key="5">
    <source>
        <dbReference type="ARBA" id="ARBA00049364"/>
    </source>
</evidence>
<evidence type="ECO:0000256" key="4">
    <source>
        <dbReference type="ARBA" id="ARBA00023002"/>
    </source>
</evidence>
<dbReference type="HOGENOM" id="CLU_024648_4_2_1"/>
<protein>
    <recommendedName>
        <fullName evidence="6">FAD-binding domain-containing protein</fullName>
    </recommendedName>
</protein>
<dbReference type="Pfam" id="PF01494">
    <property type="entry name" value="FAD_binding_3"/>
    <property type="match status" value="1"/>
</dbReference>
<dbReference type="Proteomes" id="UP000027195">
    <property type="component" value="Unassembled WGS sequence"/>
</dbReference>